<dbReference type="AlphaFoldDB" id="S9V6A3"/>
<evidence type="ECO:0000313" key="2">
    <source>
        <dbReference type="Proteomes" id="UP000015354"/>
    </source>
</evidence>
<proteinExistence type="predicted"/>
<dbReference type="Proteomes" id="UP000015354">
    <property type="component" value="Unassembled WGS sequence"/>
</dbReference>
<evidence type="ECO:0000313" key="1">
    <source>
        <dbReference type="EMBL" id="EPY18445.1"/>
    </source>
</evidence>
<sequence>MNCSLSCVQFSSCTFEPVDAKNADAQQQQPDIHLCATMTSNMSENGENEVLSKSISISSFYNEAQYTAIEAQHRHILSQEVDAFSQQVAAATLRLPPVFARPPAAPNTMAQDANQDSVHKNRAMYHFINPHETEEVACKADPIVVSLKEMHEASESCYLYVFGHGGR</sequence>
<organism evidence="1 2">
    <name type="scientific">Strigomonas culicis</name>
    <dbReference type="NCBI Taxonomy" id="28005"/>
    <lineage>
        <taxon>Eukaryota</taxon>
        <taxon>Discoba</taxon>
        <taxon>Euglenozoa</taxon>
        <taxon>Kinetoplastea</taxon>
        <taxon>Metakinetoplastina</taxon>
        <taxon>Trypanosomatida</taxon>
        <taxon>Trypanosomatidae</taxon>
        <taxon>Strigomonadinae</taxon>
        <taxon>Strigomonas</taxon>
    </lineage>
</organism>
<name>S9V6A3_9TRYP</name>
<accession>S9V6A3</accession>
<reference evidence="1 2" key="1">
    <citation type="journal article" date="2013" name="PLoS ONE">
        <title>Predicting the Proteins of Angomonas deanei, Strigomonas culicis and Their Respective Endosymbionts Reveals New Aspects of the Trypanosomatidae Family.</title>
        <authorList>
            <person name="Motta M.C."/>
            <person name="Martins A.C."/>
            <person name="de Souza S.S."/>
            <person name="Catta-Preta C.M."/>
            <person name="Silva R."/>
            <person name="Klein C.C."/>
            <person name="de Almeida L.G."/>
            <person name="de Lima Cunha O."/>
            <person name="Ciapina L.P."/>
            <person name="Brocchi M."/>
            <person name="Colabardini A.C."/>
            <person name="de Araujo Lima B."/>
            <person name="Machado C.R."/>
            <person name="de Almeida Soares C.M."/>
            <person name="Probst C.M."/>
            <person name="de Menezes C.B."/>
            <person name="Thompson C.E."/>
            <person name="Bartholomeu D.C."/>
            <person name="Gradia D.F."/>
            <person name="Pavoni D.P."/>
            <person name="Grisard E.C."/>
            <person name="Fantinatti-Garboggini F."/>
            <person name="Marchini F.K."/>
            <person name="Rodrigues-Luiz G.F."/>
            <person name="Wagner G."/>
            <person name="Goldman G.H."/>
            <person name="Fietto J.L."/>
            <person name="Elias M.C."/>
            <person name="Goldman M.H."/>
            <person name="Sagot M.F."/>
            <person name="Pereira M."/>
            <person name="Stoco P.H."/>
            <person name="de Mendonca-Neto R.P."/>
            <person name="Teixeira S.M."/>
            <person name="Maciel T.E."/>
            <person name="de Oliveira Mendes T.A."/>
            <person name="Urmenyi T.P."/>
            <person name="de Souza W."/>
            <person name="Schenkman S."/>
            <person name="de Vasconcelos A.T."/>
        </authorList>
    </citation>
    <scope>NUCLEOTIDE SEQUENCE [LARGE SCALE GENOMIC DNA]</scope>
</reference>
<protein>
    <submittedName>
        <fullName evidence="1">Uncharacterized protein</fullName>
    </submittedName>
</protein>
<keyword evidence="2" id="KW-1185">Reference proteome</keyword>
<gene>
    <name evidence="1" type="ORF">STCU_09973</name>
</gene>
<dbReference type="EMBL" id="ATMH01009917">
    <property type="protein sequence ID" value="EPY18445.1"/>
    <property type="molecule type" value="Genomic_DNA"/>
</dbReference>
<comment type="caution">
    <text evidence="1">The sequence shown here is derived from an EMBL/GenBank/DDBJ whole genome shotgun (WGS) entry which is preliminary data.</text>
</comment>